<dbReference type="InterPro" id="IPR034294">
    <property type="entry name" value="Aquaporin_transptr"/>
</dbReference>
<feature type="transmembrane region" description="Helical" evidence="8">
    <location>
        <begin position="169"/>
        <end position="194"/>
    </location>
</feature>
<dbReference type="EMBL" id="MT010840">
    <property type="protein sequence ID" value="QJD39002.1"/>
    <property type="molecule type" value="mRNA"/>
</dbReference>
<evidence type="ECO:0000256" key="6">
    <source>
        <dbReference type="ARBA" id="ARBA00023136"/>
    </source>
</evidence>
<dbReference type="GO" id="GO:0019755">
    <property type="term" value="P:one-carbon compound transport"/>
    <property type="evidence" value="ECO:0007669"/>
    <property type="project" value="UniProtKB-ARBA"/>
</dbReference>
<reference evidence="9" key="1">
    <citation type="submission" date="2020-01" db="EMBL/GenBank/DDBJ databases">
        <authorList>
            <person name="Feng X."/>
        </authorList>
    </citation>
    <scope>NUCLEOTIDE SEQUENCE</scope>
    <source>
        <strain evidence="9">03203</strain>
    </source>
</reference>
<sequence length="294" mass="30667">MAAAAQDAFREAVFGREGGARQRVFRKAKASALATGTRALPRTVDGGYAHGVARAAAAEFLALLVFVFVSAGSVESFSKITGGSTDSGYVLGVAFAHGITIALTVAIAAAYSGGHVNPAVTLGFLLTGRLDVLAAIAYWVAQLLGAIAGGFLLSLIWGKKVHGLGSHSFAPGVSTVHGLEVEIILTFVLVLTVWGTAVDPRGNKTLAPYLIGLAVFVGVLFGAPLTGPSLNPARTVGVAVWSGNWDHHWVYWLGPFIGAAVAALLFELAFIRATDPPEHDDIYEEILANEEFQA</sequence>
<dbReference type="Gene3D" id="1.20.1080.10">
    <property type="entry name" value="Glycerol uptake facilitator protein"/>
    <property type="match status" value="1"/>
</dbReference>
<feature type="transmembrane region" description="Helical" evidence="8">
    <location>
        <begin position="48"/>
        <end position="69"/>
    </location>
</feature>
<dbReference type="GO" id="GO:0015250">
    <property type="term" value="F:water channel activity"/>
    <property type="evidence" value="ECO:0007669"/>
    <property type="project" value="TreeGrafter"/>
</dbReference>
<dbReference type="GO" id="GO:0005737">
    <property type="term" value="C:cytoplasm"/>
    <property type="evidence" value="ECO:0007669"/>
    <property type="project" value="UniProtKB-ARBA"/>
</dbReference>
<dbReference type="InterPro" id="IPR023271">
    <property type="entry name" value="Aquaporin-like"/>
</dbReference>
<keyword evidence="5 8" id="KW-1133">Transmembrane helix</keyword>
<name>A0A6M3T0L3_ZYGCR</name>
<dbReference type="GO" id="GO:0016020">
    <property type="term" value="C:membrane"/>
    <property type="evidence" value="ECO:0007669"/>
    <property type="project" value="InterPro"/>
</dbReference>
<dbReference type="PROSITE" id="PS00221">
    <property type="entry name" value="MIP"/>
    <property type="match status" value="1"/>
</dbReference>
<evidence type="ECO:0000256" key="4">
    <source>
        <dbReference type="ARBA" id="ARBA00022737"/>
    </source>
</evidence>
<evidence type="ECO:0000313" key="9">
    <source>
        <dbReference type="EMBL" id="QJD39002.1"/>
    </source>
</evidence>
<feature type="transmembrane region" description="Helical" evidence="8">
    <location>
        <begin position="89"/>
        <end position="111"/>
    </location>
</feature>
<evidence type="ECO:0000256" key="7">
    <source>
        <dbReference type="RuleBase" id="RU000477"/>
    </source>
</evidence>
<keyword evidence="6 8" id="KW-0472">Membrane</keyword>
<evidence type="ECO:0000256" key="5">
    <source>
        <dbReference type="ARBA" id="ARBA00022989"/>
    </source>
</evidence>
<dbReference type="SUPFAM" id="SSF81338">
    <property type="entry name" value="Aquaporin-like"/>
    <property type="match status" value="1"/>
</dbReference>
<dbReference type="AlphaFoldDB" id="A0A6M3T0L3"/>
<organism evidence="9">
    <name type="scientific">Zygnema circumcarinatum</name>
    <name type="common">Green alga</name>
    <dbReference type="NCBI Taxonomy" id="35869"/>
    <lineage>
        <taxon>Eukaryota</taxon>
        <taxon>Viridiplantae</taxon>
        <taxon>Streptophyta</taxon>
        <taxon>Zygnematophyceae</taxon>
        <taxon>Zygnematophycidae</taxon>
        <taxon>Zygnematales</taxon>
        <taxon>Zygnemataceae</taxon>
        <taxon>Zygnema</taxon>
    </lineage>
</organism>
<dbReference type="Pfam" id="PF00230">
    <property type="entry name" value="MIP"/>
    <property type="match status" value="1"/>
</dbReference>
<accession>A0A6M3T0L3</accession>
<keyword evidence="4" id="KW-0677">Repeat</keyword>
<feature type="transmembrane region" description="Helical" evidence="8">
    <location>
        <begin position="206"/>
        <end position="225"/>
    </location>
</feature>
<evidence type="ECO:0000256" key="2">
    <source>
        <dbReference type="ARBA" id="ARBA00022448"/>
    </source>
</evidence>
<evidence type="ECO:0000256" key="8">
    <source>
        <dbReference type="SAM" id="Phobius"/>
    </source>
</evidence>
<dbReference type="PRINTS" id="PR00783">
    <property type="entry name" value="MINTRINSICP"/>
</dbReference>
<proteinExistence type="evidence at transcript level"/>
<feature type="transmembrane region" description="Helical" evidence="8">
    <location>
        <begin position="132"/>
        <end position="157"/>
    </location>
</feature>
<dbReference type="GO" id="GO:0012505">
    <property type="term" value="C:endomembrane system"/>
    <property type="evidence" value="ECO:0007669"/>
    <property type="project" value="UniProtKB-SubCell"/>
</dbReference>
<comment type="similarity">
    <text evidence="7">Belongs to the MIP/aquaporin (TC 1.A.8) family.</text>
</comment>
<feature type="transmembrane region" description="Helical" evidence="8">
    <location>
        <begin position="249"/>
        <end position="270"/>
    </location>
</feature>
<dbReference type="PANTHER" id="PTHR45665">
    <property type="entry name" value="AQUAPORIN-8"/>
    <property type="match status" value="1"/>
</dbReference>
<dbReference type="PANTHER" id="PTHR45665:SF9">
    <property type="entry name" value="AQUAPORIN-8"/>
    <property type="match status" value="1"/>
</dbReference>
<dbReference type="InterPro" id="IPR022357">
    <property type="entry name" value="MIP_CS"/>
</dbReference>
<keyword evidence="2 7" id="KW-0813">Transport</keyword>
<comment type="subcellular location">
    <subcellularLocation>
        <location evidence="1">Endomembrane system</location>
        <topology evidence="1">Multi-pass membrane protein</topology>
    </subcellularLocation>
</comment>
<protein>
    <submittedName>
        <fullName evidence="9">Major intrinsic family protein</fullName>
    </submittedName>
</protein>
<keyword evidence="3 7" id="KW-0812">Transmembrane</keyword>
<evidence type="ECO:0000256" key="3">
    <source>
        <dbReference type="ARBA" id="ARBA00022692"/>
    </source>
</evidence>
<evidence type="ECO:0000256" key="1">
    <source>
        <dbReference type="ARBA" id="ARBA00004127"/>
    </source>
</evidence>
<dbReference type="InterPro" id="IPR000425">
    <property type="entry name" value="MIP"/>
</dbReference>